<evidence type="ECO:0000256" key="1">
    <source>
        <dbReference type="SAM" id="MobiDB-lite"/>
    </source>
</evidence>
<evidence type="ECO:0000313" key="4">
    <source>
        <dbReference type="Proteomes" id="UP001276659"/>
    </source>
</evidence>
<protein>
    <recommendedName>
        <fullName evidence="2">Formin GTPase-binding domain-containing protein</fullName>
    </recommendedName>
</protein>
<feature type="region of interest" description="Disordered" evidence="1">
    <location>
        <begin position="379"/>
        <end position="499"/>
    </location>
</feature>
<feature type="compositionally biased region" description="Basic and acidic residues" evidence="1">
    <location>
        <begin position="401"/>
        <end position="410"/>
    </location>
</feature>
<dbReference type="Gene3D" id="1.25.10.10">
    <property type="entry name" value="Leucine-rich Repeat Variant"/>
    <property type="match status" value="1"/>
</dbReference>
<feature type="compositionally biased region" description="Polar residues" evidence="1">
    <location>
        <begin position="289"/>
        <end position="311"/>
    </location>
</feature>
<dbReference type="EMBL" id="JASNWA010000010">
    <property type="protein sequence ID" value="KAK3168659.1"/>
    <property type="molecule type" value="Genomic_DNA"/>
</dbReference>
<feature type="region of interest" description="Disordered" evidence="1">
    <location>
        <begin position="223"/>
        <end position="333"/>
    </location>
</feature>
<feature type="compositionally biased region" description="Basic and acidic residues" evidence="1">
    <location>
        <begin position="37"/>
        <end position="53"/>
    </location>
</feature>
<feature type="compositionally biased region" description="Polar residues" evidence="1">
    <location>
        <begin position="462"/>
        <end position="476"/>
    </location>
</feature>
<keyword evidence="4" id="KW-1185">Reference proteome</keyword>
<feature type="compositionally biased region" description="Low complexity" evidence="1">
    <location>
        <begin position="439"/>
        <end position="452"/>
    </location>
</feature>
<feature type="compositionally biased region" description="Polar residues" evidence="1">
    <location>
        <begin position="411"/>
        <end position="438"/>
    </location>
</feature>
<dbReference type="InterPro" id="IPR051661">
    <property type="entry name" value="Actin_filament_regulator"/>
</dbReference>
<gene>
    <name evidence="3" type="ORF">OEA41_005107</name>
</gene>
<dbReference type="PANTHER" id="PTHR47102">
    <property type="entry name" value="PROTEIN BNI1"/>
    <property type="match status" value="1"/>
</dbReference>
<dbReference type="SMART" id="SM01140">
    <property type="entry name" value="Drf_GBD"/>
    <property type="match status" value="1"/>
</dbReference>
<dbReference type="SUPFAM" id="SSF48371">
    <property type="entry name" value="ARM repeat"/>
    <property type="match status" value="1"/>
</dbReference>
<dbReference type="InterPro" id="IPR016024">
    <property type="entry name" value="ARM-type_fold"/>
</dbReference>
<feature type="compositionally biased region" description="Basic and acidic residues" evidence="1">
    <location>
        <begin position="90"/>
        <end position="107"/>
    </location>
</feature>
<dbReference type="InterPro" id="IPR010473">
    <property type="entry name" value="GTPase-bd"/>
</dbReference>
<dbReference type="PANTHER" id="PTHR47102:SF2">
    <property type="entry name" value="PROTEIN BNI1"/>
    <property type="match status" value="1"/>
</dbReference>
<feature type="domain" description="Formin GTPase-binding" evidence="2">
    <location>
        <begin position="360"/>
        <end position="656"/>
    </location>
</feature>
<dbReference type="GO" id="GO:0030036">
    <property type="term" value="P:actin cytoskeleton organization"/>
    <property type="evidence" value="ECO:0007669"/>
    <property type="project" value="InterPro"/>
</dbReference>
<name>A0AAD9YYT4_9LECA</name>
<reference evidence="3" key="1">
    <citation type="submission" date="2022-11" db="EMBL/GenBank/DDBJ databases">
        <title>Chromosomal genome sequence assembly and mating type (MAT) locus characterization of the leprose asexual lichenized fungus Lepraria neglecta (Nyl.) Erichsen.</title>
        <authorList>
            <person name="Allen J.L."/>
            <person name="Pfeffer B."/>
        </authorList>
    </citation>
    <scope>NUCLEOTIDE SEQUENCE</scope>
    <source>
        <strain evidence="3">Allen 5258</strain>
    </source>
</reference>
<proteinExistence type="predicted"/>
<feature type="region of interest" description="Disordered" evidence="1">
    <location>
        <begin position="1"/>
        <end position="189"/>
    </location>
</feature>
<accession>A0AAD9YYT4</accession>
<feature type="compositionally biased region" description="Polar residues" evidence="1">
    <location>
        <begin position="256"/>
        <end position="274"/>
    </location>
</feature>
<dbReference type="AlphaFoldDB" id="A0AAD9YYT4"/>
<feature type="compositionally biased region" description="Basic and acidic residues" evidence="1">
    <location>
        <begin position="855"/>
        <end position="866"/>
    </location>
</feature>
<organism evidence="3 4">
    <name type="scientific">Lepraria neglecta</name>
    <dbReference type="NCBI Taxonomy" id="209136"/>
    <lineage>
        <taxon>Eukaryota</taxon>
        <taxon>Fungi</taxon>
        <taxon>Dikarya</taxon>
        <taxon>Ascomycota</taxon>
        <taxon>Pezizomycotina</taxon>
        <taxon>Lecanoromycetes</taxon>
        <taxon>OSLEUM clade</taxon>
        <taxon>Lecanoromycetidae</taxon>
        <taxon>Lecanorales</taxon>
        <taxon>Lecanorineae</taxon>
        <taxon>Stereocaulaceae</taxon>
        <taxon>Lepraria</taxon>
    </lineage>
</organism>
<dbReference type="GO" id="GO:0031267">
    <property type="term" value="F:small GTPase binding"/>
    <property type="evidence" value="ECO:0007669"/>
    <property type="project" value="InterPro"/>
</dbReference>
<dbReference type="Pfam" id="PF06371">
    <property type="entry name" value="Drf_GBD"/>
    <property type="match status" value="1"/>
</dbReference>
<comment type="caution">
    <text evidence="3">The sequence shown here is derived from an EMBL/GenBank/DDBJ whole genome shotgun (WGS) entry which is preliminary data.</text>
</comment>
<feature type="compositionally biased region" description="Polar residues" evidence="1">
    <location>
        <begin position="228"/>
        <end position="242"/>
    </location>
</feature>
<feature type="compositionally biased region" description="Low complexity" evidence="1">
    <location>
        <begin position="143"/>
        <end position="158"/>
    </location>
</feature>
<evidence type="ECO:0000313" key="3">
    <source>
        <dbReference type="EMBL" id="KAK3168659.1"/>
    </source>
</evidence>
<feature type="compositionally biased region" description="Basic and acidic residues" evidence="1">
    <location>
        <begin position="160"/>
        <end position="176"/>
    </location>
</feature>
<evidence type="ECO:0000259" key="2">
    <source>
        <dbReference type="SMART" id="SM01140"/>
    </source>
</evidence>
<dbReference type="InterPro" id="IPR011989">
    <property type="entry name" value="ARM-like"/>
</dbReference>
<dbReference type="GO" id="GO:0003779">
    <property type="term" value="F:actin binding"/>
    <property type="evidence" value="ECO:0007669"/>
    <property type="project" value="InterPro"/>
</dbReference>
<feature type="compositionally biased region" description="Basic and acidic residues" evidence="1">
    <location>
        <begin position="117"/>
        <end position="138"/>
    </location>
</feature>
<sequence>METTTQAVASPSKHQHKRTTSSVLKSMMPKSHQRKPSSKDAQVDMDETNKNRNEYTLLQNPMLPTDHPSSRQHLREGSGNRNPTPASPRKSVDVQKENSKASGENKKMTRSTSFKAVMDKEKARGSKQKSETQEEKQMKKSKSSTSLSALLSRPRSSTKSAKEEAMRRQNEKENETPHNSAEMAPPPIWAQFATQAFQEPSTTTKVPLNDRFDVHEEVALYAPRDFSPSKQRIFQGSEQPTLSRRRELKPRPKSECLTSGPTPASFTETVSNLRRSSRDKGQAYRSKQAHQASENVPTTQKPFSENKTASRGPSVDHRKVSDESSSSDLAMGIRGSRVMAAVAAFNSKSKELPKEPIQDPPAPELVANAIEAAFESLLEARNVPQNTRDKMRSLDTNIKADFIKKDKFGSESKSSTEGLSLQSPSRPNTGKRSQTADDSMSSTGEATEAAASIDSPKKSRPRSMTFTFSKGDQSPSKKQKSERPSSHQRTKSGGLAPSISSTSLASVDIAQGSSFFSRASKPATPEDYITYLKKVQKPEVVEVGKIHKLRQLLRNETVGWVEAFISQGGMAELVKLLYRIIKVEWRVEHEDTLLHETLLCLKALSTTSSAHHQLVSIHSTLFPTLLGMLFDKENKGPSEFTTRNIIITLLHTYLCSAPTPDLTSRASIILSYLRDPAAAEEAQPHGFIASIYHPRPYRVWFKEMDSVVKEVFWIFLHHVNIIPYPQMPDGPSNYTERHFPREHPPVPAAPYIGGVEWDATNYLTAHIDLLNGIIASLPTTEERNALRQELKDSGFERVMGISLRTCKEKLYGCVHEALSTWVGAAMEDGWLYQDVRQGPRQESIKSPSPKKSPKKKDAPPKLEMPKLDLGGGSGIGGDDGRWL</sequence>
<dbReference type="Proteomes" id="UP001276659">
    <property type="component" value="Unassembled WGS sequence"/>
</dbReference>
<feature type="region of interest" description="Disordered" evidence="1">
    <location>
        <begin position="836"/>
        <end position="883"/>
    </location>
</feature>